<accession>A0A6J5S0Y6</accession>
<sequence>MKRRPIAKEMIEALMNFGPMTTSELCRHIGVEKLKSGSIVSRLMKKSPKHKKRIHICGWTEDSEGTRRYLRPIYKAGAGLDQPKPLMCLRVKENRARYTQGKKMRVSSIWDLAKTVKERLAA</sequence>
<reference evidence="1" key="1">
    <citation type="submission" date="2020-05" db="EMBL/GenBank/DDBJ databases">
        <authorList>
            <person name="Chiriac C."/>
            <person name="Salcher M."/>
            <person name="Ghai R."/>
            <person name="Kavagutti S V."/>
        </authorList>
    </citation>
    <scope>NUCLEOTIDE SEQUENCE</scope>
</reference>
<evidence type="ECO:0000313" key="1">
    <source>
        <dbReference type="EMBL" id="CAB4199828.1"/>
    </source>
</evidence>
<gene>
    <name evidence="1" type="ORF">UFOVP1355_15</name>
</gene>
<organism evidence="1">
    <name type="scientific">uncultured Caudovirales phage</name>
    <dbReference type="NCBI Taxonomy" id="2100421"/>
    <lineage>
        <taxon>Viruses</taxon>
        <taxon>Duplodnaviria</taxon>
        <taxon>Heunggongvirae</taxon>
        <taxon>Uroviricota</taxon>
        <taxon>Caudoviricetes</taxon>
        <taxon>Peduoviridae</taxon>
        <taxon>Maltschvirus</taxon>
        <taxon>Maltschvirus maltsch</taxon>
    </lineage>
</organism>
<proteinExistence type="predicted"/>
<dbReference type="EMBL" id="LR797288">
    <property type="protein sequence ID" value="CAB4199828.1"/>
    <property type="molecule type" value="Genomic_DNA"/>
</dbReference>
<protein>
    <submittedName>
        <fullName evidence="1">Uncharacterized protein</fullName>
    </submittedName>
</protein>
<name>A0A6J5S0Y6_9CAUD</name>